<evidence type="ECO:0000256" key="4">
    <source>
        <dbReference type="ARBA" id="ARBA00022679"/>
    </source>
</evidence>
<dbReference type="SUPFAM" id="SSF53448">
    <property type="entry name" value="Nucleotide-diphospho-sugar transferases"/>
    <property type="match status" value="1"/>
</dbReference>
<reference evidence="8" key="1">
    <citation type="submission" date="2006-04" db="EMBL/GenBank/DDBJ databases">
        <authorList>
            <person name="Seshadri R."/>
            <person name="Federici B.A."/>
        </authorList>
    </citation>
    <scope>NUCLEOTIDE SEQUENCE [LARGE SCALE GENOMIC DNA]</scope>
</reference>
<dbReference type="FunFam" id="3.90.550.10:FF:000003">
    <property type="entry name" value="2-C-methyl-D-erythritol 4-phosphate cytidylyltransferase"/>
    <property type="match status" value="1"/>
</dbReference>
<comment type="caution">
    <text evidence="8">The sequence shown here is derived from an EMBL/GenBank/DDBJ whole genome shotgun (WGS) entry which is preliminary data.</text>
</comment>
<dbReference type="PROSITE" id="PS01295">
    <property type="entry name" value="ISPD"/>
    <property type="match status" value="1"/>
</dbReference>
<feature type="site" description="Positions MEP for the nucleophilic attack" evidence="7">
    <location>
        <position position="212"/>
    </location>
</feature>
<dbReference type="AlphaFoldDB" id="A8PPH8"/>
<comment type="pathway">
    <text evidence="2 7">Isoprenoid biosynthesis; isopentenyl diphosphate biosynthesis via DXP pathway; isopentenyl diphosphate from 1-deoxy-D-xylulose 5-phosphate: step 2/6.</text>
</comment>
<dbReference type="EC" id="2.7.7.60" evidence="7"/>
<name>A8PPH8_9COXI</name>
<gene>
    <name evidence="7 8" type="primary">ispD</name>
    <name evidence="8" type="ORF">RICGR_1303</name>
</gene>
<dbReference type="UniPathway" id="UPA00056">
    <property type="reaction ID" value="UER00093"/>
</dbReference>
<dbReference type="InterPro" id="IPR034683">
    <property type="entry name" value="IspD/TarI"/>
</dbReference>
<keyword evidence="4 7" id="KW-0808">Transferase</keyword>
<dbReference type="CDD" id="cd02516">
    <property type="entry name" value="CDP-ME_synthetase"/>
    <property type="match status" value="1"/>
</dbReference>
<evidence type="ECO:0000256" key="6">
    <source>
        <dbReference type="ARBA" id="ARBA00023229"/>
    </source>
</evidence>
<keyword evidence="9" id="KW-1185">Reference proteome</keyword>
<dbReference type="InterPro" id="IPR018294">
    <property type="entry name" value="ISPD_synthase_CS"/>
</dbReference>
<proteinExistence type="inferred from homology"/>
<accession>A8PPH8</accession>
<reference evidence="8" key="2">
    <citation type="submission" date="2007-10" db="EMBL/GenBank/DDBJ databases">
        <authorList>
            <person name="Myers G.S."/>
        </authorList>
    </citation>
    <scope>NUCLEOTIDE SEQUENCE [LARGE SCALE GENOMIC DNA]</scope>
</reference>
<evidence type="ECO:0000256" key="2">
    <source>
        <dbReference type="ARBA" id="ARBA00004787"/>
    </source>
</evidence>
<comment type="function">
    <text evidence="7">Catalyzes the formation of 4-diphosphocytidyl-2-C-methyl-D-erythritol from CTP and 2-C-methyl-D-erythritol 4-phosphate (MEP).</text>
</comment>
<dbReference type="EMBL" id="AAQJ02000001">
    <property type="protein sequence ID" value="EDP46315.1"/>
    <property type="molecule type" value="Genomic_DNA"/>
</dbReference>
<evidence type="ECO:0000256" key="5">
    <source>
        <dbReference type="ARBA" id="ARBA00022695"/>
    </source>
</evidence>
<evidence type="ECO:0000313" key="8">
    <source>
        <dbReference type="EMBL" id="EDP46315.1"/>
    </source>
</evidence>
<dbReference type="NCBIfam" id="TIGR00453">
    <property type="entry name" value="ispD"/>
    <property type="match status" value="1"/>
</dbReference>
<evidence type="ECO:0000256" key="3">
    <source>
        <dbReference type="ARBA" id="ARBA00009789"/>
    </source>
</evidence>
<comment type="catalytic activity">
    <reaction evidence="1 7">
        <text>2-C-methyl-D-erythritol 4-phosphate + CTP + H(+) = 4-CDP-2-C-methyl-D-erythritol + diphosphate</text>
        <dbReference type="Rhea" id="RHEA:13429"/>
        <dbReference type="ChEBI" id="CHEBI:15378"/>
        <dbReference type="ChEBI" id="CHEBI:33019"/>
        <dbReference type="ChEBI" id="CHEBI:37563"/>
        <dbReference type="ChEBI" id="CHEBI:57823"/>
        <dbReference type="ChEBI" id="CHEBI:58262"/>
        <dbReference type="EC" id="2.7.7.60"/>
    </reaction>
</comment>
<dbReference type="InterPro" id="IPR029044">
    <property type="entry name" value="Nucleotide-diphossugar_trans"/>
</dbReference>
<sequence>MKDFTNYFAIVPAAGVGHRMGLDFPKQYISIKGKTILEYTLTTLLNSPKFKKCVVVIHKKDDLWPKLRVRSSHLMTAWGGEERCHSVFNGLLALKNISKKNDWIVIHDAVRPLLHESDIDLLINQLNDHPVGGLLGHPIKNTVKYVDKQQFKTLDRQKIWLAVTPQMFRYHWLVKALALAIKKNKCITDEASAIELIGQQPKLLEGRADNIKITTKEDLNLLDYYLSIRSNPPDHSFNPYLE</sequence>
<dbReference type="GO" id="GO:0019288">
    <property type="term" value="P:isopentenyl diphosphate biosynthetic process, methylerythritol 4-phosphate pathway"/>
    <property type="evidence" value="ECO:0007669"/>
    <property type="project" value="UniProtKB-UniRule"/>
</dbReference>
<evidence type="ECO:0000313" key="9">
    <source>
        <dbReference type="Proteomes" id="UP000054075"/>
    </source>
</evidence>
<feature type="site" description="Transition state stabilizer" evidence="7">
    <location>
        <position position="26"/>
    </location>
</feature>
<comment type="similarity">
    <text evidence="3 7">Belongs to the IspD/TarI cytidylyltransferase family. IspD subfamily.</text>
</comment>
<dbReference type="Proteomes" id="UP000054075">
    <property type="component" value="Unassembled WGS sequence"/>
</dbReference>
<dbReference type="PANTHER" id="PTHR32125:SF4">
    <property type="entry name" value="2-C-METHYL-D-ERYTHRITOL 4-PHOSPHATE CYTIDYLYLTRANSFERASE, CHLOROPLASTIC"/>
    <property type="match status" value="1"/>
</dbReference>
<keyword evidence="6 7" id="KW-0414">Isoprene biosynthesis</keyword>
<dbReference type="Gene3D" id="3.90.550.10">
    <property type="entry name" value="Spore Coat Polysaccharide Biosynthesis Protein SpsA, Chain A"/>
    <property type="match status" value="1"/>
</dbReference>
<dbReference type="eggNOG" id="COG1211">
    <property type="taxonomic scope" value="Bacteria"/>
</dbReference>
<dbReference type="InterPro" id="IPR050088">
    <property type="entry name" value="IspD/TarI_cytidylyltransf_bact"/>
</dbReference>
<keyword evidence="5 7" id="KW-0548">Nucleotidyltransferase</keyword>
<dbReference type="OrthoDB" id="9806837at2"/>
<dbReference type="PANTHER" id="PTHR32125">
    <property type="entry name" value="2-C-METHYL-D-ERYTHRITOL 4-PHOSPHATE CYTIDYLYLTRANSFERASE, CHLOROPLASTIC"/>
    <property type="match status" value="1"/>
</dbReference>
<evidence type="ECO:0000256" key="1">
    <source>
        <dbReference type="ARBA" id="ARBA00001282"/>
    </source>
</evidence>
<organism evidence="8 9">
    <name type="scientific">Rickettsiella grylli</name>
    <dbReference type="NCBI Taxonomy" id="59196"/>
    <lineage>
        <taxon>Bacteria</taxon>
        <taxon>Pseudomonadati</taxon>
        <taxon>Pseudomonadota</taxon>
        <taxon>Gammaproteobacteria</taxon>
        <taxon>Legionellales</taxon>
        <taxon>Coxiellaceae</taxon>
        <taxon>Rickettsiella</taxon>
    </lineage>
</organism>
<protein>
    <recommendedName>
        <fullName evidence="7">2-C-methyl-D-erythritol 4-phosphate cytidylyltransferase</fullName>
        <ecNumber evidence="7">2.7.7.60</ecNumber>
    </recommendedName>
    <alternativeName>
        <fullName evidence="7">4-diphosphocytidyl-2C-methyl-D-erythritol synthase</fullName>
    </alternativeName>
    <alternativeName>
        <fullName evidence="7">MEP cytidylyltransferase</fullName>
        <shortName evidence="7">MCT</shortName>
    </alternativeName>
</protein>
<dbReference type="Pfam" id="PF01128">
    <property type="entry name" value="IspD"/>
    <property type="match status" value="1"/>
</dbReference>
<dbReference type="GO" id="GO:0050518">
    <property type="term" value="F:2-C-methyl-D-erythritol 4-phosphate cytidylyltransferase activity"/>
    <property type="evidence" value="ECO:0007669"/>
    <property type="project" value="UniProtKB-UniRule"/>
</dbReference>
<dbReference type="InterPro" id="IPR001228">
    <property type="entry name" value="IspD"/>
</dbReference>
<evidence type="ECO:0000256" key="7">
    <source>
        <dbReference type="HAMAP-Rule" id="MF_00108"/>
    </source>
</evidence>
<dbReference type="STRING" id="59196.RICGR_1303"/>
<dbReference type="HAMAP" id="MF_00108">
    <property type="entry name" value="IspD"/>
    <property type="match status" value="1"/>
</dbReference>
<feature type="site" description="Positions MEP for the nucleophilic attack" evidence="7">
    <location>
        <position position="156"/>
    </location>
</feature>
<dbReference type="RefSeq" id="WP_006035298.1">
    <property type="nucleotide sequence ID" value="NZ_AAQJ02000001.1"/>
</dbReference>
<feature type="site" description="Transition state stabilizer" evidence="7">
    <location>
        <position position="19"/>
    </location>
</feature>